<feature type="transmembrane region" description="Helical" evidence="11">
    <location>
        <begin position="159"/>
        <end position="175"/>
    </location>
</feature>
<name>A0A0F3M6J4_ORITS</name>
<dbReference type="GO" id="GO:0005524">
    <property type="term" value="F:ATP binding"/>
    <property type="evidence" value="ECO:0007669"/>
    <property type="project" value="UniProtKB-KW"/>
</dbReference>
<keyword evidence="7" id="KW-0067">ATP-binding</keyword>
<evidence type="ECO:0000256" key="3">
    <source>
        <dbReference type="ARBA" id="ARBA00022448"/>
    </source>
</evidence>
<dbReference type="Gene3D" id="1.20.1560.10">
    <property type="entry name" value="ABC transporter type 1, transmembrane domain"/>
    <property type="match status" value="1"/>
</dbReference>
<dbReference type="InterPro" id="IPR039421">
    <property type="entry name" value="Type_1_exporter"/>
</dbReference>
<dbReference type="InterPro" id="IPR027417">
    <property type="entry name" value="P-loop_NTPase"/>
</dbReference>
<feature type="transmembrane region" description="Helical" evidence="11">
    <location>
        <begin position="20"/>
        <end position="41"/>
    </location>
</feature>
<dbReference type="PANTHER" id="PTHR43394:SF1">
    <property type="entry name" value="ATP-BINDING CASSETTE SUB-FAMILY B MEMBER 10, MITOCHONDRIAL"/>
    <property type="match status" value="1"/>
</dbReference>
<comment type="caution">
    <text evidence="14">The sequence shown here is derived from an EMBL/GenBank/DDBJ whole genome shotgun (WGS) entry which is preliminary data.</text>
</comment>
<evidence type="ECO:0000256" key="6">
    <source>
        <dbReference type="ARBA" id="ARBA00022741"/>
    </source>
</evidence>
<evidence type="ECO:0000256" key="10">
    <source>
        <dbReference type="ARBA" id="ARBA00024725"/>
    </source>
</evidence>
<reference evidence="14 15" key="1">
    <citation type="submission" date="2015-02" db="EMBL/GenBank/DDBJ databases">
        <title>Genome Sequencing of Rickettsiales.</title>
        <authorList>
            <person name="Daugherty S.C."/>
            <person name="Su Q."/>
            <person name="Abolude K."/>
            <person name="Beier-Sexton M."/>
            <person name="Carlyon J.A."/>
            <person name="Carter R."/>
            <person name="Day N.P."/>
            <person name="Dumler S.J."/>
            <person name="Dyachenko V."/>
            <person name="Godinez A."/>
            <person name="Kurtti T.J."/>
            <person name="Lichay M."/>
            <person name="Mullins K.E."/>
            <person name="Ott S."/>
            <person name="Pappas-Brown V."/>
            <person name="Paris D.H."/>
            <person name="Patel P."/>
            <person name="Richards A.L."/>
            <person name="Sadzewicz L."/>
            <person name="Sears K."/>
            <person name="Seidman D."/>
            <person name="Sengamalay N."/>
            <person name="Stenos J."/>
            <person name="Tallon L.J."/>
            <person name="Vincent G."/>
            <person name="Fraser C.M."/>
            <person name="Munderloh U."/>
            <person name="Dunning-Hotopp J.C."/>
        </authorList>
    </citation>
    <scope>NUCLEOTIDE SEQUENCE [LARGE SCALE GENOMIC DNA]</scope>
    <source>
        <strain evidence="14 15">Gilliam</strain>
    </source>
</reference>
<evidence type="ECO:0000256" key="7">
    <source>
        <dbReference type="ARBA" id="ARBA00022840"/>
    </source>
</evidence>
<dbReference type="InterPro" id="IPR003439">
    <property type="entry name" value="ABC_transporter-like_ATP-bd"/>
</dbReference>
<feature type="domain" description="ABC transmembrane type-1" evidence="13">
    <location>
        <begin position="25"/>
        <end position="302"/>
    </location>
</feature>
<comment type="similarity">
    <text evidence="2">Belongs to the ABC transporter superfamily.</text>
</comment>
<feature type="transmembrane region" description="Helical" evidence="11">
    <location>
        <begin position="243"/>
        <end position="263"/>
    </location>
</feature>
<dbReference type="InterPro" id="IPR036640">
    <property type="entry name" value="ABC1_TM_sf"/>
</dbReference>
<evidence type="ECO:0000259" key="12">
    <source>
        <dbReference type="PROSITE" id="PS50893"/>
    </source>
</evidence>
<dbReference type="PATRIC" id="fig|1359184.3.peg.2107"/>
<dbReference type="SUPFAM" id="SSF52540">
    <property type="entry name" value="P-loop containing nucleoside triphosphate hydrolases"/>
    <property type="match status" value="1"/>
</dbReference>
<dbReference type="InterPro" id="IPR011527">
    <property type="entry name" value="ABC1_TM_dom"/>
</dbReference>
<dbReference type="GO" id="GO:0005886">
    <property type="term" value="C:plasma membrane"/>
    <property type="evidence" value="ECO:0007669"/>
    <property type="project" value="UniProtKB-SubCell"/>
</dbReference>
<evidence type="ECO:0000256" key="5">
    <source>
        <dbReference type="ARBA" id="ARBA00022692"/>
    </source>
</evidence>
<dbReference type="Pfam" id="PF00005">
    <property type="entry name" value="ABC_tran"/>
    <property type="match status" value="1"/>
</dbReference>
<feature type="transmembrane region" description="Helical" evidence="11">
    <location>
        <begin position="56"/>
        <end position="76"/>
    </location>
</feature>
<evidence type="ECO:0000259" key="13">
    <source>
        <dbReference type="PROSITE" id="PS50929"/>
    </source>
</evidence>
<dbReference type="PROSITE" id="PS00211">
    <property type="entry name" value="ABC_TRANSPORTER_1"/>
    <property type="match status" value="1"/>
</dbReference>
<dbReference type="SMART" id="SM00382">
    <property type="entry name" value="AAA"/>
    <property type="match status" value="1"/>
</dbReference>
<evidence type="ECO:0000256" key="4">
    <source>
        <dbReference type="ARBA" id="ARBA00022475"/>
    </source>
</evidence>
<dbReference type="GO" id="GO:0015421">
    <property type="term" value="F:ABC-type oligopeptide transporter activity"/>
    <property type="evidence" value="ECO:0007669"/>
    <property type="project" value="TreeGrafter"/>
</dbReference>
<dbReference type="SUPFAM" id="SSF90123">
    <property type="entry name" value="ABC transporter transmembrane region"/>
    <property type="match status" value="1"/>
</dbReference>
<evidence type="ECO:0000256" key="2">
    <source>
        <dbReference type="ARBA" id="ARBA00005417"/>
    </source>
</evidence>
<evidence type="ECO:0000256" key="9">
    <source>
        <dbReference type="ARBA" id="ARBA00023136"/>
    </source>
</evidence>
<evidence type="ECO:0000313" key="14">
    <source>
        <dbReference type="EMBL" id="KJV51383.1"/>
    </source>
</evidence>
<dbReference type="FunFam" id="3.40.50.300:FF:000221">
    <property type="entry name" value="Multidrug ABC transporter ATP-binding protein"/>
    <property type="match status" value="1"/>
</dbReference>
<dbReference type="PANTHER" id="PTHR43394">
    <property type="entry name" value="ATP-DEPENDENT PERMEASE MDL1, MITOCHONDRIAL"/>
    <property type="match status" value="1"/>
</dbReference>
<dbReference type="InterPro" id="IPR003593">
    <property type="entry name" value="AAA+_ATPase"/>
</dbReference>
<dbReference type="PROSITE" id="PS50929">
    <property type="entry name" value="ABC_TM1F"/>
    <property type="match status" value="1"/>
</dbReference>
<sequence length="586" mass="65890">MHLMSNYKILHLFLKYLQPYRFKIFIVLISLIMVSGSLLYVGSAIKLLIDHNCSCVNIIIAQISITIVIFSIFSFLRSFTINSISENLILDIRSDLFKHLLKLRISTFAKLKVTDINNRLLSNINNIGELINNLFSFILRNSIMFLGSLMLMFAQSNKFTYLVIIMFITIALPMIKIGHYIRTLAHITQFELLKIHSKIDESFNNIKLIYAFNQQSHQVDTLNTIQREYFVEFKRKIKLRSMFFALTMALVISAVTFIIWLGSNDIAVGVMSSGDLTSFLYYAIVAVASLGGIIESFAKFPGYFMAAEKVFSLFEIDSVESNLSTNELHNGVIKFNNVSFSYPSRPNIAILSNCSLSIAPGQFVGIVGKSGAGKSTILQLLIKFYDPTTGTIQINNVDISSVHLPQLRKNFSYIPQETYIFSDTIKNNILFSNQHASSEDIAYAIQVALLDEFLTKMPDGLNSFIGEKGNMLSGGQKQRLAIARGLITKAPVMLLDEATNAIDSKTEKIILNNLRSISPQKTIIVVTHRISAIEQADNIIVLDNGKVNAQGNHAELMKHCQIYKELIRRRTNSSNCKIIAVNKLIE</sequence>
<gene>
    <name evidence="14" type="ORF">OTSGILL_2304</name>
</gene>
<comment type="function">
    <text evidence="10">Part of an ABC transporter complex. Transmembrane domains (TMD) form a pore in the inner membrane and the ATP-binding domain (NBD) is responsible for energy generation.</text>
</comment>
<feature type="domain" description="ABC transporter" evidence="12">
    <location>
        <begin position="333"/>
        <end position="569"/>
    </location>
</feature>
<keyword evidence="4" id="KW-1003">Cell membrane</keyword>
<protein>
    <submittedName>
        <fullName evidence="14">ABC transporter family protein</fullName>
    </submittedName>
</protein>
<dbReference type="Pfam" id="PF00664">
    <property type="entry name" value="ABC_membrane"/>
    <property type="match status" value="1"/>
</dbReference>
<organism evidence="14 15">
    <name type="scientific">Orientia tsutsugamushi str. Gilliam</name>
    <dbReference type="NCBI Taxonomy" id="1359184"/>
    <lineage>
        <taxon>Bacteria</taxon>
        <taxon>Pseudomonadati</taxon>
        <taxon>Pseudomonadota</taxon>
        <taxon>Alphaproteobacteria</taxon>
        <taxon>Rickettsiales</taxon>
        <taxon>Rickettsiaceae</taxon>
        <taxon>Rickettsieae</taxon>
        <taxon>Orientia</taxon>
    </lineage>
</organism>
<dbReference type="InterPro" id="IPR017871">
    <property type="entry name" value="ABC_transporter-like_CS"/>
</dbReference>
<keyword evidence="9 11" id="KW-0472">Membrane</keyword>
<proteinExistence type="inferred from homology"/>
<dbReference type="AlphaFoldDB" id="A0A0F3M6J4"/>
<keyword evidence="5 11" id="KW-0812">Transmembrane</keyword>
<accession>A0A0F3M6J4</accession>
<feature type="transmembrane region" description="Helical" evidence="11">
    <location>
        <begin position="279"/>
        <end position="298"/>
    </location>
</feature>
<dbReference type="EMBL" id="LANO01000047">
    <property type="protein sequence ID" value="KJV51383.1"/>
    <property type="molecule type" value="Genomic_DNA"/>
</dbReference>
<dbReference type="GO" id="GO:0016887">
    <property type="term" value="F:ATP hydrolysis activity"/>
    <property type="evidence" value="ECO:0007669"/>
    <property type="project" value="InterPro"/>
</dbReference>
<evidence type="ECO:0000256" key="1">
    <source>
        <dbReference type="ARBA" id="ARBA00004651"/>
    </source>
</evidence>
<evidence type="ECO:0000256" key="11">
    <source>
        <dbReference type="SAM" id="Phobius"/>
    </source>
</evidence>
<dbReference type="RefSeq" id="WP_047220926.1">
    <property type="nucleotide sequence ID" value="NZ_LS398551.1"/>
</dbReference>
<dbReference type="Proteomes" id="UP000033769">
    <property type="component" value="Unassembled WGS sequence"/>
</dbReference>
<keyword evidence="3" id="KW-0813">Transport</keyword>
<feature type="transmembrane region" description="Helical" evidence="11">
    <location>
        <begin position="130"/>
        <end position="153"/>
    </location>
</feature>
<comment type="subcellular location">
    <subcellularLocation>
        <location evidence="1">Cell membrane</location>
        <topology evidence="1">Multi-pass membrane protein</topology>
    </subcellularLocation>
</comment>
<dbReference type="Gene3D" id="3.40.50.300">
    <property type="entry name" value="P-loop containing nucleotide triphosphate hydrolases"/>
    <property type="match status" value="1"/>
</dbReference>
<evidence type="ECO:0000313" key="15">
    <source>
        <dbReference type="Proteomes" id="UP000033769"/>
    </source>
</evidence>
<dbReference type="PROSITE" id="PS50893">
    <property type="entry name" value="ABC_TRANSPORTER_2"/>
    <property type="match status" value="1"/>
</dbReference>
<evidence type="ECO:0000256" key="8">
    <source>
        <dbReference type="ARBA" id="ARBA00022989"/>
    </source>
</evidence>
<keyword evidence="8 11" id="KW-1133">Transmembrane helix</keyword>
<keyword evidence="6" id="KW-0547">Nucleotide-binding</keyword>
<dbReference type="CDD" id="cd18575">
    <property type="entry name" value="ABC_6TM_bac_exporter_ABCB8_10_like"/>
    <property type="match status" value="1"/>
</dbReference>